<evidence type="ECO:0000313" key="2">
    <source>
        <dbReference type="Proteomes" id="UP001148737"/>
    </source>
</evidence>
<proteinExistence type="predicted"/>
<accession>A0ACC1QI51</accession>
<gene>
    <name evidence="1" type="ORF">NLG97_g9397</name>
</gene>
<protein>
    <submittedName>
        <fullName evidence="1">Uncharacterized protein</fullName>
    </submittedName>
</protein>
<organism evidence="1 2">
    <name type="scientific">Lecanicillium saksenae</name>
    <dbReference type="NCBI Taxonomy" id="468837"/>
    <lineage>
        <taxon>Eukaryota</taxon>
        <taxon>Fungi</taxon>
        <taxon>Dikarya</taxon>
        <taxon>Ascomycota</taxon>
        <taxon>Pezizomycotina</taxon>
        <taxon>Sordariomycetes</taxon>
        <taxon>Hypocreomycetidae</taxon>
        <taxon>Hypocreales</taxon>
        <taxon>Cordycipitaceae</taxon>
        <taxon>Lecanicillium</taxon>
    </lineage>
</organism>
<dbReference type="Proteomes" id="UP001148737">
    <property type="component" value="Unassembled WGS sequence"/>
</dbReference>
<dbReference type="EMBL" id="JANAKD010001929">
    <property type="protein sequence ID" value="KAJ3475614.1"/>
    <property type="molecule type" value="Genomic_DNA"/>
</dbReference>
<reference evidence="1" key="1">
    <citation type="submission" date="2022-07" db="EMBL/GenBank/DDBJ databases">
        <title>Genome Sequence of Lecanicillium saksenae.</title>
        <authorList>
            <person name="Buettner E."/>
        </authorList>
    </citation>
    <scope>NUCLEOTIDE SEQUENCE</scope>
    <source>
        <strain evidence="1">VT-O1</strain>
    </source>
</reference>
<comment type="caution">
    <text evidence="1">The sequence shown here is derived from an EMBL/GenBank/DDBJ whole genome shotgun (WGS) entry which is preliminary data.</text>
</comment>
<keyword evidence="2" id="KW-1185">Reference proteome</keyword>
<name>A0ACC1QI51_9HYPO</name>
<evidence type="ECO:0000313" key="1">
    <source>
        <dbReference type="EMBL" id="KAJ3475614.1"/>
    </source>
</evidence>
<sequence>MVNFGSFAYWSQIAFLGGNAQPNASLADIVPRREVLYVGGAYANVTDHATNATSIGLTGQIYVEKLSPHPLPPVDSSSRPRLPIIFIAGAAQTGTNFLDTPDGRPGWAAASGWWRGERRDRCAKFVFWPL</sequence>